<keyword evidence="1" id="KW-0175">Coiled coil</keyword>
<feature type="compositionally biased region" description="Basic and acidic residues" evidence="2">
    <location>
        <begin position="160"/>
        <end position="171"/>
    </location>
</feature>
<sequence>MANKSGIRKLSSLQRVMQSCKYVEKKIDKLEEHVKNHGTTLSELRCILNELAENAAKENTKVPKKVSKKSMAIQYKELRPTTYNRIYTFTKDSLRRPPNKPPRPSIVKIASVIEKPAHSVKNAAKPINIKGSILKSRSRSSKNTSKNVKIAKKQSANKTTKGDKKTILAKG</sequence>
<gene>
    <name evidence="3" type="ORF">EVAR_20625_1</name>
</gene>
<reference evidence="3 4" key="1">
    <citation type="journal article" date="2019" name="Commun. Biol.">
        <title>The bagworm genome reveals a unique fibroin gene that provides high tensile strength.</title>
        <authorList>
            <person name="Kono N."/>
            <person name="Nakamura H."/>
            <person name="Ohtoshi R."/>
            <person name="Tomita M."/>
            <person name="Numata K."/>
            <person name="Arakawa K."/>
        </authorList>
    </citation>
    <scope>NUCLEOTIDE SEQUENCE [LARGE SCALE GENOMIC DNA]</scope>
</reference>
<dbReference type="OrthoDB" id="7198197at2759"/>
<evidence type="ECO:0000313" key="3">
    <source>
        <dbReference type="EMBL" id="GBP35772.1"/>
    </source>
</evidence>
<accession>A0A4C1VBV3</accession>
<keyword evidence="4" id="KW-1185">Reference proteome</keyword>
<dbReference type="AlphaFoldDB" id="A0A4C1VBV3"/>
<name>A0A4C1VBV3_EUMVA</name>
<evidence type="ECO:0000313" key="4">
    <source>
        <dbReference type="Proteomes" id="UP000299102"/>
    </source>
</evidence>
<feature type="coiled-coil region" evidence="1">
    <location>
        <begin position="13"/>
        <end position="61"/>
    </location>
</feature>
<protein>
    <submittedName>
        <fullName evidence="3">Uncharacterized protein</fullName>
    </submittedName>
</protein>
<organism evidence="3 4">
    <name type="scientific">Eumeta variegata</name>
    <name type="common">Bagworm moth</name>
    <name type="synonym">Eumeta japonica</name>
    <dbReference type="NCBI Taxonomy" id="151549"/>
    <lineage>
        <taxon>Eukaryota</taxon>
        <taxon>Metazoa</taxon>
        <taxon>Ecdysozoa</taxon>
        <taxon>Arthropoda</taxon>
        <taxon>Hexapoda</taxon>
        <taxon>Insecta</taxon>
        <taxon>Pterygota</taxon>
        <taxon>Neoptera</taxon>
        <taxon>Endopterygota</taxon>
        <taxon>Lepidoptera</taxon>
        <taxon>Glossata</taxon>
        <taxon>Ditrysia</taxon>
        <taxon>Tineoidea</taxon>
        <taxon>Psychidae</taxon>
        <taxon>Oiketicinae</taxon>
        <taxon>Eumeta</taxon>
    </lineage>
</organism>
<evidence type="ECO:0000256" key="2">
    <source>
        <dbReference type="SAM" id="MobiDB-lite"/>
    </source>
</evidence>
<proteinExistence type="predicted"/>
<evidence type="ECO:0000256" key="1">
    <source>
        <dbReference type="SAM" id="Coils"/>
    </source>
</evidence>
<comment type="caution">
    <text evidence="3">The sequence shown here is derived from an EMBL/GenBank/DDBJ whole genome shotgun (WGS) entry which is preliminary data.</text>
</comment>
<dbReference type="EMBL" id="BGZK01000309">
    <property type="protein sequence ID" value="GBP35772.1"/>
    <property type="molecule type" value="Genomic_DNA"/>
</dbReference>
<feature type="region of interest" description="Disordered" evidence="2">
    <location>
        <begin position="131"/>
        <end position="171"/>
    </location>
</feature>
<dbReference type="Proteomes" id="UP000299102">
    <property type="component" value="Unassembled WGS sequence"/>
</dbReference>